<organism evidence="1 2">
    <name type="scientific">Cytobacillus oceanisediminis</name>
    <dbReference type="NCBI Taxonomy" id="665099"/>
    <lineage>
        <taxon>Bacteria</taxon>
        <taxon>Bacillati</taxon>
        <taxon>Bacillota</taxon>
        <taxon>Bacilli</taxon>
        <taxon>Bacillales</taxon>
        <taxon>Bacillaceae</taxon>
        <taxon>Cytobacillus</taxon>
    </lineage>
</organism>
<evidence type="ECO:0000313" key="2">
    <source>
        <dbReference type="Proteomes" id="UP000247150"/>
    </source>
</evidence>
<comment type="caution">
    <text evidence="1">The sequence shown here is derived from an EMBL/GenBank/DDBJ whole genome shotgun (WGS) entry which is preliminary data.</text>
</comment>
<gene>
    <name evidence="1" type="ORF">DFO73_112157</name>
</gene>
<dbReference type="EMBL" id="QGTW01000012">
    <property type="protein sequence ID" value="PWW25864.1"/>
    <property type="molecule type" value="Genomic_DNA"/>
</dbReference>
<dbReference type="AlphaFoldDB" id="A0A2V2ZP75"/>
<dbReference type="OrthoDB" id="2900451at2"/>
<accession>A0A2V2ZP75</accession>
<protein>
    <submittedName>
        <fullName evidence="1">Uncharacterized protein</fullName>
    </submittedName>
</protein>
<proteinExistence type="predicted"/>
<dbReference type="Proteomes" id="UP000247150">
    <property type="component" value="Unassembled WGS sequence"/>
</dbReference>
<evidence type="ECO:0000313" key="1">
    <source>
        <dbReference type="EMBL" id="PWW25864.1"/>
    </source>
</evidence>
<name>A0A2V2ZP75_9BACI</name>
<dbReference type="RefSeq" id="WP_110066557.1">
    <property type="nucleotide sequence ID" value="NZ_QGTW01000012.1"/>
</dbReference>
<sequence>MFIVKLYNQSAEVLHIGRFGTLQEAEAGGARGLKYSSTAIIYDGEMPVKLFDHASYPEGFPLGTGSY</sequence>
<reference evidence="1 2" key="1">
    <citation type="submission" date="2018-05" db="EMBL/GenBank/DDBJ databases">
        <title>Freshwater and sediment microbial communities from various areas in North America, analyzing microbe dynamics in response to fracking.</title>
        <authorList>
            <person name="Lamendella R."/>
        </authorList>
    </citation>
    <scope>NUCLEOTIDE SEQUENCE [LARGE SCALE GENOMIC DNA]</scope>
    <source>
        <strain evidence="1 2">15_TX</strain>
    </source>
</reference>